<dbReference type="GO" id="GO:0003700">
    <property type="term" value="F:DNA-binding transcription factor activity"/>
    <property type="evidence" value="ECO:0007669"/>
    <property type="project" value="InterPro"/>
</dbReference>
<dbReference type="PANTHER" id="PTHR33154">
    <property type="entry name" value="TRANSCRIPTIONAL REGULATOR, ARSR FAMILY"/>
    <property type="match status" value="1"/>
</dbReference>
<protein>
    <recommendedName>
        <fullName evidence="4">HTH arsR-type domain-containing protein</fullName>
    </recommendedName>
</protein>
<dbReference type="Gene3D" id="1.10.10.10">
    <property type="entry name" value="Winged helix-like DNA-binding domain superfamily/Winged helix DNA-binding domain"/>
    <property type="match status" value="1"/>
</dbReference>
<evidence type="ECO:0000256" key="3">
    <source>
        <dbReference type="ARBA" id="ARBA00023163"/>
    </source>
</evidence>
<keyword evidence="2" id="KW-0238">DNA-binding</keyword>
<comment type="caution">
    <text evidence="5">The sequence shown here is derived from an EMBL/GenBank/DDBJ whole genome shotgun (WGS) entry which is preliminary data.</text>
</comment>
<dbReference type="InterPro" id="IPR051081">
    <property type="entry name" value="HTH_MetalResp_TranReg"/>
</dbReference>
<dbReference type="InterPro" id="IPR036388">
    <property type="entry name" value="WH-like_DNA-bd_sf"/>
</dbReference>
<evidence type="ECO:0000313" key="6">
    <source>
        <dbReference type="Proteomes" id="UP000647172"/>
    </source>
</evidence>
<dbReference type="Pfam" id="PF12840">
    <property type="entry name" value="HTH_20"/>
    <property type="match status" value="1"/>
</dbReference>
<dbReference type="CDD" id="cd00090">
    <property type="entry name" value="HTH_ARSR"/>
    <property type="match status" value="1"/>
</dbReference>
<dbReference type="Proteomes" id="UP000647172">
    <property type="component" value="Unassembled WGS sequence"/>
</dbReference>
<feature type="domain" description="HTH arsR-type" evidence="4">
    <location>
        <begin position="22"/>
        <end position="105"/>
    </location>
</feature>
<dbReference type="AlphaFoldDB" id="A0A919JV28"/>
<dbReference type="SUPFAM" id="SSF46785">
    <property type="entry name" value="Winged helix' DNA-binding domain"/>
    <property type="match status" value="1"/>
</dbReference>
<dbReference type="PANTHER" id="PTHR33154:SF33">
    <property type="entry name" value="TRANSCRIPTIONAL REPRESSOR SDPR"/>
    <property type="match status" value="1"/>
</dbReference>
<dbReference type="InterPro" id="IPR001845">
    <property type="entry name" value="HTH_ArsR_DNA-bd_dom"/>
</dbReference>
<organism evidence="5 6">
    <name type="scientific">Actinoplanes nipponensis</name>
    <dbReference type="NCBI Taxonomy" id="135950"/>
    <lineage>
        <taxon>Bacteria</taxon>
        <taxon>Bacillati</taxon>
        <taxon>Actinomycetota</taxon>
        <taxon>Actinomycetes</taxon>
        <taxon>Micromonosporales</taxon>
        <taxon>Micromonosporaceae</taxon>
        <taxon>Actinoplanes</taxon>
    </lineage>
</organism>
<dbReference type="InterPro" id="IPR011991">
    <property type="entry name" value="ArsR-like_HTH"/>
</dbReference>
<dbReference type="SMART" id="SM00418">
    <property type="entry name" value="HTH_ARSR"/>
    <property type="match status" value="1"/>
</dbReference>
<dbReference type="GO" id="GO:0003677">
    <property type="term" value="F:DNA binding"/>
    <property type="evidence" value="ECO:0007669"/>
    <property type="project" value="UniProtKB-KW"/>
</dbReference>
<keyword evidence="1" id="KW-0805">Transcription regulation</keyword>
<evidence type="ECO:0000259" key="4">
    <source>
        <dbReference type="SMART" id="SM00418"/>
    </source>
</evidence>
<accession>A0A919JV28</accession>
<evidence type="ECO:0000256" key="1">
    <source>
        <dbReference type="ARBA" id="ARBA00023015"/>
    </source>
</evidence>
<sequence length="192" mass="21075">MSPVSPKLPIMSLGDPPESRQAALRAMAHPVRLRMLSLLTGASLTAADIARELGLTHANASYHLRNLLAAGLIVQAAEERIRGGVAKRYRYDAERSRDRDRETMLGEHGADSQRALFAVVANELIRRTAAADWSVGGSMTDAELWVDPDAWRAIRDRITELSRDLHAAARPPHTPGTIRTSTTIAMFRMAES</sequence>
<gene>
    <name evidence="5" type="ORF">Ani05nite_70630</name>
</gene>
<dbReference type="EMBL" id="BOMQ01000086">
    <property type="protein sequence ID" value="GIE53529.1"/>
    <property type="molecule type" value="Genomic_DNA"/>
</dbReference>
<reference evidence="5" key="1">
    <citation type="submission" date="2021-01" db="EMBL/GenBank/DDBJ databases">
        <title>Whole genome shotgun sequence of Actinoplanes nipponensis NBRC 14063.</title>
        <authorList>
            <person name="Komaki H."/>
            <person name="Tamura T."/>
        </authorList>
    </citation>
    <scope>NUCLEOTIDE SEQUENCE</scope>
    <source>
        <strain evidence="5">NBRC 14063</strain>
    </source>
</reference>
<evidence type="ECO:0000256" key="2">
    <source>
        <dbReference type="ARBA" id="ARBA00023125"/>
    </source>
</evidence>
<dbReference type="InterPro" id="IPR036390">
    <property type="entry name" value="WH_DNA-bd_sf"/>
</dbReference>
<name>A0A919JV28_9ACTN</name>
<keyword evidence="3" id="KW-0804">Transcription</keyword>
<evidence type="ECO:0000313" key="5">
    <source>
        <dbReference type="EMBL" id="GIE53529.1"/>
    </source>
</evidence>
<proteinExistence type="predicted"/>
<keyword evidence="6" id="KW-1185">Reference proteome</keyword>